<dbReference type="InterPro" id="IPR038765">
    <property type="entry name" value="Papain-like_cys_pep_sf"/>
</dbReference>
<evidence type="ECO:0000259" key="5">
    <source>
        <dbReference type="PROSITE" id="PS50600"/>
    </source>
</evidence>
<feature type="coiled-coil region" evidence="4">
    <location>
        <begin position="430"/>
        <end position="465"/>
    </location>
</feature>
<evidence type="ECO:0000313" key="6">
    <source>
        <dbReference type="EMBL" id="PWA60176.1"/>
    </source>
</evidence>
<keyword evidence="4" id="KW-0175">Coiled coil</keyword>
<dbReference type="GO" id="GO:0008234">
    <property type="term" value="F:cysteine-type peptidase activity"/>
    <property type="evidence" value="ECO:0007669"/>
    <property type="project" value="InterPro"/>
</dbReference>
<evidence type="ECO:0000256" key="4">
    <source>
        <dbReference type="SAM" id="Coils"/>
    </source>
</evidence>
<dbReference type="AlphaFoldDB" id="A0A2U1MG49"/>
<accession>A0A2U1MG49</accession>
<feature type="domain" description="Ubiquitin-like protease family profile" evidence="5">
    <location>
        <begin position="581"/>
        <end position="913"/>
    </location>
</feature>
<evidence type="ECO:0000256" key="3">
    <source>
        <dbReference type="ARBA" id="ARBA00022801"/>
    </source>
</evidence>
<evidence type="ECO:0000256" key="1">
    <source>
        <dbReference type="ARBA" id="ARBA00005234"/>
    </source>
</evidence>
<sequence length="979" mass="114828">MVTLFERENARDFALVGNLHTLASELSLRVQERAEYIGELGRLTGSVIAYESAQVLRQQQDADLARCRMLMSAMSEEYDSKVIITSKLKYFSLVKEKLNKHRRNMFKTTCFGKWLDLKFFDHEPHMIDYILKKQGHVDAHHYDMPLIYHIDGRSLHFGRQEFSIITGFRFGTASSGLHHYGEVKFRLRVFPHKAGVKLSNLDLLSVVEDEAMFCKLSDDDAVRICLVLLLEVVFMGRLLTDHVENTLLRLVENLDEWNAYPWGEHIWRHLYNQLLNVVHKQKWTHLHGLNRVSNYIPSYTLSGFVWVFKTSKVNYDIRPTIEEQQSDWYVLYREFAMEYVPRAPPNRVSHPYDVYLKKCAERRKRGRIRYSDLPSIDRSETSITKELMLKDHVITQMNARVFKLEAIIQVLGHDKRGGVLEYILQEEIRLRLDEEERWRLEEERINEEENRMRLEEEKQIIAKQEKLLLYQSEKKKKAKEYMNSKHMKMYRNRLAPAKWTHGSGEVSAYYWSKKYEQSEKKRPFGIVDPDMTDLLRYVEPWIEDLSRCDSSIDIVPFSEAYDMFLGQPGPLHCKFPWCQDVRVDRKFWESLVCVDPPRKGWVMDEHIELWVAYMWHVRPSNANWAMVSSYFVQLLLQDSLPLWYADGKTYNIPWSDVDKVIIPINEPKKHWLVAQFDIRTGVVTFYDSGQTFKEEWRDWYVSLRECLKVIVNGYFGYLYLVDDDFTLKPLNLVVPSFPRSHDNKNFPYLDLSAVGTSQGIWCFHSFYKIAVIWNPSLNKSVGLTVPTLLSHRVGHKSFIAFGISTHNMDPTVLHISLPTKGHGRLFVSWFSFNTKHWHPLDHEKLPRESIRIKRSSQADIGRYIFWVASEKHVQNESTGILELEGASLTGRILRSFTHQSHCFLRLLGFTKFEEPIVEVETPFQSEHTLEVYQHWSGQFHNVCIEGDAGMLFFIPLVSRQIVGCGRPNPGCPVVSRTDG</sequence>
<keyword evidence="3" id="KW-0378">Hydrolase</keyword>
<dbReference type="PANTHER" id="PTHR48449:SF1">
    <property type="entry name" value="DUF1985 DOMAIN-CONTAINING PROTEIN"/>
    <property type="match status" value="1"/>
</dbReference>
<organism evidence="6 7">
    <name type="scientific">Artemisia annua</name>
    <name type="common">Sweet wormwood</name>
    <dbReference type="NCBI Taxonomy" id="35608"/>
    <lineage>
        <taxon>Eukaryota</taxon>
        <taxon>Viridiplantae</taxon>
        <taxon>Streptophyta</taxon>
        <taxon>Embryophyta</taxon>
        <taxon>Tracheophyta</taxon>
        <taxon>Spermatophyta</taxon>
        <taxon>Magnoliopsida</taxon>
        <taxon>eudicotyledons</taxon>
        <taxon>Gunneridae</taxon>
        <taxon>Pentapetalae</taxon>
        <taxon>asterids</taxon>
        <taxon>campanulids</taxon>
        <taxon>Asterales</taxon>
        <taxon>Asteraceae</taxon>
        <taxon>Asteroideae</taxon>
        <taxon>Anthemideae</taxon>
        <taxon>Artemisiinae</taxon>
        <taxon>Artemisia</taxon>
    </lineage>
</organism>
<keyword evidence="2" id="KW-0645">Protease</keyword>
<evidence type="ECO:0000256" key="2">
    <source>
        <dbReference type="ARBA" id="ARBA00022670"/>
    </source>
</evidence>
<dbReference type="GO" id="GO:0006508">
    <property type="term" value="P:proteolysis"/>
    <property type="evidence" value="ECO:0007669"/>
    <property type="project" value="UniProtKB-KW"/>
</dbReference>
<comment type="caution">
    <text evidence="6">The sequence shown here is derived from an EMBL/GenBank/DDBJ whole genome shotgun (WGS) entry which is preliminary data.</text>
</comment>
<dbReference type="InterPro" id="IPR003653">
    <property type="entry name" value="Peptidase_C48_C"/>
</dbReference>
<dbReference type="InterPro" id="IPR015410">
    <property type="entry name" value="DUF1985"/>
</dbReference>
<dbReference type="OrthoDB" id="1930729at2759"/>
<dbReference type="PROSITE" id="PS50600">
    <property type="entry name" value="ULP_PROTEASE"/>
    <property type="match status" value="1"/>
</dbReference>
<dbReference type="SUPFAM" id="SSF54001">
    <property type="entry name" value="Cysteine proteinases"/>
    <property type="match status" value="1"/>
</dbReference>
<dbReference type="PANTHER" id="PTHR48449">
    <property type="entry name" value="DUF1985 DOMAIN-CONTAINING PROTEIN"/>
    <property type="match status" value="1"/>
</dbReference>
<gene>
    <name evidence="6" type="ORF">CTI12_AA384350</name>
</gene>
<name>A0A2U1MG49_ARTAN</name>
<dbReference type="Gene3D" id="3.40.395.10">
    <property type="entry name" value="Adenoviral Proteinase, Chain A"/>
    <property type="match status" value="1"/>
</dbReference>
<dbReference type="Proteomes" id="UP000245207">
    <property type="component" value="Unassembled WGS sequence"/>
</dbReference>
<proteinExistence type="inferred from homology"/>
<dbReference type="Pfam" id="PF09331">
    <property type="entry name" value="DUF1985"/>
    <property type="match status" value="1"/>
</dbReference>
<comment type="similarity">
    <text evidence="1">Belongs to the peptidase C48 family.</text>
</comment>
<protein>
    <submittedName>
        <fullName evidence="6">Phospholipase-like protein</fullName>
    </submittedName>
</protein>
<reference evidence="6 7" key="1">
    <citation type="journal article" date="2018" name="Mol. Plant">
        <title>The genome of Artemisia annua provides insight into the evolution of Asteraceae family and artemisinin biosynthesis.</title>
        <authorList>
            <person name="Shen Q."/>
            <person name="Zhang L."/>
            <person name="Liao Z."/>
            <person name="Wang S."/>
            <person name="Yan T."/>
            <person name="Shi P."/>
            <person name="Liu M."/>
            <person name="Fu X."/>
            <person name="Pan Q."/>
            <person name="Wang Y."/>
            <person name="Lv Z."/>
            <person name="Lu X."/>
            <person name="Zhang F."/>
            <person name="Jiang W."/>
            <person name="Ma Y."/>
            <person name="Chen M."/>
            <person name="Hao X."/>
            <person name="Li L."/>
            <person name="Tang Y."/>
            <person name="Lv G."/>
            <person name="Zhou Y."/>
            <person name="Sun X."/>
            <person name="Brodelius P.E."/>
            <person name="Rose J.K.C."/>
            <person name="Tang K."/>
        </authorList>
    </citation>
    <scope>NUCLEOTIDE SEQUENCE [LARGE SCALE GENOMIC DNA]</scope>
    <source>
        <strain evidence="7">cv. Huhao1</strain>
        <tissue evidence="6">Leaf</tissue>
    </source>
</reference>
<evidence type="ECO:0000313" key="7">
    <source>
        <dbReference type="Proteomes" id="UP000245207"/>
    </source>
</evidence>
<dbReference type="EMBL" id="PKPP01005425">
    <property type="protein sequence ID" value="PWA60176.1"/>
    <property type="molecule type" value="Genomic_DNA"/>
</dbReference>
<keyword evidence="7" id="KW-1185">Reference proteome</keyword>